<reference evidence="2" key="1">
    <citation type="submission" date="2018-11" db="EMBL/GenBank/DDBJ databases">
        <authorList>
            <person name="Alioto T."/>
            <person name="Alioto T."/>
        </authorList>
    </citation>
    <scope>NUCLEOTIDE SEQUENCE</scope>
</reference>
<dbReference type="OrthoDB" id="6105396at2759"/>
<comment type="caution">
    <text evidence="2">The sequence shown here is derived from an EMBL/GenBank/DDBJ whole genome shotgun (WGS) entry which is preliminary data.</text>
</comment>
<proteinExistence type="predicted"/>
<sequence>MSKIEVSSMSPVTQGFTGLILIEDFLEPCILEGKGGAQGGQKINAVDVANHMIDHQDITEIPSAPSPPIEHCHIQETAKLVCFDFETTSLAAFHSFDQSALCKLNITFDNQLNLPTLLEFVDNKVLSIGMARKIAASNLNKASLLIAFSRGQENGLQQLFSEECGKGPRVTRSSKIFHVVSKLELAAKDAGKEVNMAKKCDLFMLNLYLFYSSTQEETVDIEENLYAEEAEKQEEMKEDFVREKCKLQKRLPGKDGQMLK</sequence>
<organism evidence="2 3">
    <name type="scientific">Mytilus galloprovincialis</name>
    <name type="common">Mediterranean mussel</name>
    <dbReference type="NCBI Taxonomy" id="29158"/>
    <lineage>
        <taxon>Eukaryota</taxon>
        <taxon>Metazoa</taxon>
        <taxon>Spiralia</taxon>
        <taxon>Lophotrochozoa</taxon>
        <taxon>Mollusca</taxon>
        <taxon>Bivalvia</taxon>
        <taxon>Autobranchia</taxon>
        <taxon>Pteriomorphia</taxon>
        <taxon>Mytilida</taxon>
        <taxon>Mytiloidea</taxon>
        <taxon>Mytilidae</taxon>
        <taxon>Mytilinae</taxon>
        <taxon>Mytilus</taxon>
    </lineage>
</organism>
<dbReference type="EMBL" id="UYJE01009483">
    <property type="protein sequence ID" value="VDI73853.1"/>
    <property type="molecule type" value="Genomic_DNA"/>
</dbReference>
<accession>A0A8B6H4D0</accession>
<evidence type="ECO:0000313" key="3">
    <source>
        <dbReference type="Proteomes" id="UP000596742"/>
    </source>
</evidence>
<evidence type="ECO:0000313" key="2">
    <source>
        <dbReference type="EMBL" id="VDI73853.1"/>
    </source>
</evidence>
<feature type="domain" description="PML C-terminal" evidence="1">
    <location>
        <begin position="113"/>
        <end position="181"/>
    </location>
</feature>
<name>A0A8B6H4D0_MYTGA</name>
<protein>
    <recommendedName>
        <fullName evidence="1">PML C-terminal domain-containing protein</fullName>
    </recommendedName>
</protein>
<evidence type="ECO:0000259" key="1">
    <source>
        <dbReference type="Pfam" id="PF25244"/>
    </source>
</evidence>
<dbReference type="AlphaFoldDB" id="A0A8B6H4D0"/>
<dbReference type="InterPro" id="IPR057617">
    <property type="entry name" value="PML_C"/>
</dbReference>
<dbReference type="Proteomes" id="UP000596742">
    <property type="component" value="Unassembled WGS sequence"/>
</dbReference>
<dbReference type="Pfam" id="PF25244">
    <property type="entry name" value="PML_C"/>
    <property type="match status" value="1"/>
</dbReference>
<keyword evidence="3" id="KW-1185">Reference proteome</keyword>
<gene>
    <name evidence="2" type="ORF">MGAL_10B002506</name>
</gene>